<gene>
    <name evidence="2" type="ORF">A3D01_05295</name>
</gene>
<evidence type="ECO:0000313" key="3">
    <source>
        <dbReference type="Proteomes" id="UP000177169"/>
    </source>
</evidence>
<dbReference type="InterPro" id="IPR050194">
    <property type="entry name" value="Glycosyltransferase_grp1"/>
</dbReference>
<dbReference type="EMBL" id="MGGR01000029">
    <property type="protein sequence ID" value="OGM32639.1"/>
    <property type="molecule type" value="Genomic_DNA"/>
</dbReference>
<dbReference type="Gene3D" id="3.40.50.2000">
    <property type="entry name" value="Glycogen Phosphorylase B"/>
    <property type="match status" value="2"/>
</dbReference>
<dbReference type="STRING" id="1802505.A3D01_05295"/>
<dbReference type="GO" id="GO:0016757">
    <property type="term" value="F:glycosyltransferase activity"/>
    <property type="evidence" value="ECO:0007669"/>
    <property type="project" value="InterPro"/>
</dbReference>
<dbReference type="InterPro" id="IPR001296">
    <property type="entry name" value="Glyco_trans_1"/>
</dbReference>
<organism evidence="2 3">
    <name type="scientific">Candidatus Woesebacteria bacterium RIFCSPHIGHO2_02_FULL_39_13</name>
    <dbReference type="NCBI Taxonomy" id="1802505"/>
    <lineage>
        <taxon>Bacteria</taxon>
        <taxon>Candidatus Woeseibacteriota</taxon>
    </lineage>
</organism>
<dbReference type="PANTHER" id="PTHR45947:SF3">
    <property type="entry name" value="SULFOQUINOVOSYL TRANSFERASE SQD2"/>
    <property type="match status" value="1"/>
</dbReference>
<proteinExistence type="predicted"/>
<dbReference type="PANTHER" id="PTHR45947">
    <property type="entry name" value="SULFOQUINOVOSYL TRANSFERASE SQD2"/>
    <property type="match status" value="1"/>
</dbReference>
<reference evidence="2 3" key="1">
    <citation type="journal article" date="2016" name="Nat. Commun.">
        <title>Thousands of microbial genomes shed light on interconnected biogeochemical processes in an aquifer system.</title>
        <authorList>
            <person name="Anantharaman K."/>
            <person name="Brown C.T."/>
            <person name="Hug L.A."/>
            <person name="Sharon I."/>
            <person name="Castelle C.J."/>
            <person name="Probst A.J."/>
            <person name="Thomas B.C."/>
            <person name="Singh A."/>
            <person name="Wilkins M.J."/>
            <person name="Karaoz U."/>
            <person name="Brodie E.L."/>
            <person name="Williams K.H."/>
            <person name="Hubbard S.S."/>
            <person name="Banfield J.F."/>
        </authorList>
    </citation>
    <scope>NUCLEOTIDE SEQUENCE [LARGE SCALE GENOMIC DNA]</scope>
</reference>
<dbReference type="Pfam" id="PF00534">
    <property type="entry name" value="Glycos_transf_1"/>
    <property type="match status" value="1"/>
</dbReference>
<name>A0A1F7Z0L3_9BACT</name>
<feature type="domain" description="Glycosyl transferase family 1" evidence="1">
    <location>
        <begin position="203"/>
        <end position="356"/>
    </location>
</feature>
<evidence type="ECO:0000313" key="2">
    <source>
        <dbReference type="EMBL" id="OGM32639.1"/>
    </source>
</evidence>
<accession>A0A1F7Z0L3</accession>
<protein>
    <recommendedName>
        <fullName evidence="1">Glycosyl transferase family 1 domain-containing protein</fullName>
    </recommendedName>
</protein>
<evidence type="ECO:0000259" key="1">
    <source>
        <dbReference type="Pfam" id="PF00534"/>
    </source>
</evidence>
<dbReference type="Proteomes" id="UP000177169">
    <property type="component" value="Unassembled WGS sequence"/>
</dbReference>
<dbReference type="AlphaFoldDB" id="A0A1F7Z0L3"/>
<sequence>MKTAIVYDRVNKWGGAERVLLALHEMFPDAPLFTSVYSPEKATWAASFSEVTTSFLNKIKYLRTRNQLIPYLMPIAFETFDFTGYDLVISVTSEAAKGVITKPPTLHICYCLTPTRYLWSHYNSYFKGPSLQVTKPVVSYLRYWDKIAAQRPDVMVGISTEVQNRIKKYYERESELIYPPVDVNTIKNQISNIKNTNQKLKMNSAYDRKNYYLIVSRLVPYKRVDLAVEAFNELRLPLIIVGIGSEEKRLKSQAKENIRFFGLVGDEDLVGYYINAKALIFPQAEDFGMVAVEAQAMGCPVIAYKKGGALDTVIEGKTGTFFSMQTKESLIKALKYYDDSNQRSEMSQECVKNAQRFSKERFKKEFENLVEKNMSSHL</sequence>
<comment type="caution">
    <text evidence="2">The sequence shown here is derived from an EMBL/GenBank/DDBJ whole genome shotgun (WGS) entry which is preliminary data.</text>
</comment>
<dbReference type="SUPFAM" id="SSF53756">
    <property type="entry name" value="UDP-Glycosyltransferase/glycogen phosphorylase"/>
    <property type="match status" value="1"/>
</dbReference>